<proteinExistence type="predicted"/>
<feature type="domain" description="HTH cro/C1-type" evidence="2">
    <location>
        <begin position="8"/>
        <end position="66"/>
    </location>
</feature>
<dbReference type="EMBL" id="FTNE01000001">
    <property type="protein sequence ID" value="SIQ09052.1"/>
    <property type="molecule type" value="Genomic_DNA"/>
</dbReference>
<dbReference type="Gene3D" id="1.10.260.40">
    <property type="entry name" value="lambda repressor-like DNA-binding domains"/>
    <property type="match status" value="1"/>
</dbReference>
<dbReference type="InterPro" id="IPR010982">
    <property type="entry name" value="Lambda_DNA-bd_dom_sf"/>
</dbReference>
<evidence type="ECO:0000313" key="3">
    <source>
        <dbReference type="EMBL" id="SIQ09052.1"/>
    </source>
</evidence>
<name>A0A8G2FF38_ACIRU</name>
<dbReference type="PROSITE" id="PS50943">
    <property type="entry name" value="HTH_CROC1"/>
    <property type="match status" value="1"/>
</dbReference>
<dbReference type="SMART" id="SM00530">
    <property type="entry name" value="HTH_XRE"/>
    <property type="match status" value="1"/>
</dbReference>
<dbReference type="Proteomes" id="UP000186308">
    <property type="component" value="Unassembled WGS sequence"/>
</dbReference>
<sequence length="140" mass="15282">MTPFGAKLRQLRADRHITLRAMATALDISPAYLSALEHGRRGAPSPGLIHQICEQFDLIWDDAHDLADLARLSKPKPKLDSAGLTPEQTALANRFARQLRHLPTATVTAIDDLLRAADAGPRPRAADASTRPRAPRKPLS</sequence>
<feature type="compositionally biased region" description="Low complexity" evidence="1">
    <location>
        <begin position="116"/>
        <end position="128"/>
    </location>
</feature>
<keyword evidence="4" id="KW-1185">Reference proteome</keyword>
<gene>
    <name evidence="3" type="ORF">SAMN05421828_101230</name>
</gene>
<dbReference type="SUPFAM" id="SSF47413">
    <property type="entry name" value="lambda repressor-like DNA-binding domains"/>
    <property type="match status" value="1"/>
</dbReference>
<evidence type="ECO:0000313" key="4">
    <source>
        <dbReference type="Proteomes" id="UP000186308"/>
    </source>
</evidence>
<accession>A0A8G2FF38</accession>
<feature type="region of interest" description="Disordered" evidence="1">
    <location>
        <begin position="116"/>
        <end position="140"/>
    </location>
</feature>
<protein>
    <submittedName>
        <fullName evidence="3">Helix-turn-helix domain-containing protein</fullName>
    </submittedName>
</protein>
<dbReference type="InterPro" id="IPR001387">
    <property type="entry name" value="Cro/C1-type_HTH"/>
</dbReference>
<dbReference type="CDD" id="cd00093">
    <property type="entry name" value="HTH_XRE"/>
    <property type="match status" value="1"/>
</dbReference>
<reference evidence="3 4" key="1">
    <citation type="submission" date="2017-01" db="EMBL/GenBank/DDBJ databases">
        <authorList>
            <person name="Varghese N."/>
            <person name="Submissions S."/>
        </authorList>
    </citation>
    <scope>NUCLEOTIDE SEQUENCE [LARGE SCALE GENOMIC DNA]</scope>
    <source>
        <strain evidence="3 4">ATCC 35905</strain>
    </source>
</reference>
<dbReference type="GO" id="GO:0003677">
    <property type="term" value="F:DNA binding"/>
    <property type="evidence" value="ECO:0007669"/>
    <property type="project" value="InterPro"/>
</dbReference>
<evidence type="ECO:0000259" key="2">
    <source>
        <dbReference type="PROSITE" id="PS50943"/>
    </source>
</evidence>
<dbReference type="Pfam" id="PF13560">
    <property type="entry name" value="HTH_31"/>
    <property type="match status" value="1"/>
</dbReference>
<dbReference type="AlphaFoldDB" id="A0A8G2FF38"/>
<organism evidence="3 4">
    <name type="scientific">Acidiphilium rubrum</name>
    <dbReference type="NCBI Taxonomy" id="526"/>
    <lineage>
        <taxon>Bacteria</taxon>
        <taxon>Pseudomonadati</taxon>
        <taxon>Pseudomonadota</taxon>
        <taxon>Alphaproteobacteria</taxon>
        <taxon>Acetobacterales</taxon>
        <taxon>Acidocellaceae</taxon>
        <taxon>Acidiphilium</taxon>
    </lineage>
</organism>
<dbReference type="OrthoDB" id="9809730at2"/>
<evidence type="ECO:0000256" key="1">
    <source>
        <dbReference type="SAM" id="MobiDB-lite"/>
    </source>
</evidence>
<comment type="caution">
    <text evidence="3">The sequence shown here is derived from an EMBL/GenBank/DDBJ whole genome shotgun (WGS) entry which is preliminary data.</text>
</comment>
<dbReference type="RefSeq" id="WP_051657467.1">
    <property type="nucleotide sequence ID" value="NZ_FTNE01000001.1"/>
</dbReference>